<name>A0A1F6W5P2_9BACT</name>
<dbReference type="Proteomes" id="UP000178374">
    <property type="component" value="Unassembled WGS sequence"/>
</dbReference>
<dbReference type="InterPro" id="IPR018247">
    <property type="entry name" value="EF_Hand_1_Ca_BS"/>
</dbReference>
<proteinExistence type="predicted"/>
<dbReference type="EMBL" id="MFUA01000012">
    <property type="protein sequence ID" value="OGI77248.1"/>
    <property type="molecule type" value="Genomic_DNA"/>
</dbReference>
<gene>
    <name evidence="1" type="ORF">A3B85_02190</name>
</gene>
<organism evidence="1 2">
    <name type="scientific">Candidatus Nomurabacteria bacterium RIFCSPHIGHO2_02_FULL_37_13</name>
    <dbReference type="NCBI Taxonomy" id="1801750"/>
    <lineage>
        <taxon>Bacteria</taxon>
        <taxon>Candidatus Nomuraibacteriota</taxon>
    </lineage>
</organism>
<evidence type="ECO:0000313" key="1">
    <source>
        <dbReference type="EMBL" id="OGI77248.1"/>
    </source>
</evidence>
<comment type="caution">
    <text evidence="1">The sequence shown here is derived from an EMBL/GenBank/DDBJ whole genome shotgun (WGS) entry which is preliminary data.</text>
</comment>
<dbReference type="PROSITE" id="PS00018">
    <property type="entry name" value="EF_HAND_1"/>
    <property type="match status" value="1"/>
</dbReference>
<reference evidence="1 2" key="1">
    <citation type="journal article" date="2016" name="Nat. Commun.">
        <title>Thousands of microbial genomes shed light on interconnected biogeochemical processes in an aquifer system.</title>
        <authorList>
            <person name="Anantharaman K."/>
            <person name="Brown C.T."/>
            <person name="Hug L.A."/>
            <person name="Sharon I."/>
            <person name="Castelle C.J."/>
            <person name="Probst A.J."/>
            <person name="Thomas B.C."/>
            <person name="Singh A."/>
            <person name="Wilkins M.J."/>
            <person name="Karaoz U."/>
            <person name="Brodie E.L."/>
            <person name="Williams K.H."/>
            <person name="Hubbard S.S."/>
            <person name="Banfield J.F."/>
        </authorList>
    </citation>
    <scope>NUCLEOTIDE SEQUENCE [LARGE SCALE GENOMIC DNA]</scope>
</reference>
<dbReference type="STRING" id="1801750.A3B85_02190"/>
<accession>A0A1F6W5P2</accession>
<evidence type="ECO:0000313" key="2">
    <source>
        <dbReference type="Proteomes" id="UP000178374"/>
    </source>
</evidence>
<dbReference type="AlphaFoldDB" id="A0A1F6W5P2"/>
<protein>
    <recommendedName>
        <fullName evidence="3">EF-hand domain-containing protein</fullName>
    </recommendedName>
</protein>
<sequence>MVFVVVLFFLKTKTIFKNEEKYISQQINQAGLIYSNEVISKLVNKDTDGDGMLDWEEGLWGTDPTKKDTNGDGVLDNIEIEKLKSETGQGEQGESLLALQDENLTETDKFSRELFATVATFNQSGAMDQVTVDKISDSLAEQIKNTPSKKIFLISDIKVIADDTVVTIQKYSNTLDGILSKITVKYTVIDVLQKFVGDENNENIEALSELDPIIKQTTDFINGMVKMETPQSLATLHLDVVNALERLIKNLNDIKLYDSDIIVALGAISQYQTNTIALESATQKLTAVINQKLNN</sequence>
<evidence type="ECO:0008006" key="3">
    <source>
        <dbReference type="Google" id="ProtNLM"/>
    </source>
</evidence>